<protein>
    <recommendedName>
        <fullName evidence="9">Protein kinase domain-containing protein</fullName>
    </recommendedName>
</protein>
<dbReference type="Proteomes" id="UP001497522">
    <property type="component" value="Chromosome 2"/>
</dbReference>
<sequence>MIFTKTQYSSYSPHHSSSSFSVRNLGCNSGGGGPAYLLPFMMMMTIRSSSSSSALVLVMEVLVLWASVIRAAQARSTVMRAAQAPSSSSQGDCPLDFTILSNFPYIVQQARLPVMDLQCIVLLNALQLVLSVYLKQTGFFLIPTNTEADCLAAFNSELQSMGAVNSDIGALCGFNFSQTARGQDNCQGIQQVSDLKRLADPAKLVSLNQSCEGVLGNANGDNELCGGCIRAVGLLTLDLESAGNGSQSGCQNYSSMFAAGIVNLAGPSDTYTADCLFDIYTIQNNHRSLTIVYIVIGVVAVGVVTLGVSLFFYFRLRKRRHKEQKDFIKHTTELLQGPMNSTGGLVWFTMDEIKTATHNFSRETIIGSGGFGNVYKGMLTSGSEIAVKRFKNCTPAGDAEFVHEVEMISSVRHRNLVVLRGCCMAPSGGGIEGHQRIIVFDYMRNGSLKDYICNTNKPSLDWPARHNIAVGMARGIAYLHYGAQPAIIHRDIKGSNILLDEKFDACVADFGLARFTPDGTTHISTRVAGTFGYVAPEYALYGQVTEKSDVYSFGVVLLELISARKAVNSETSISLITDWAWTLMKSGNWTQILDERMDTKGCGDDIKQFILLALLCAHPQVNCRPTMSGALTILEGHQPLTEIPDRPLPLTSERDEIESAVRSSQQLFSDGGFQPYTSGSSEGNTA</sequence>
<dbReference type="SMART" id="SM00220">
    <property type="entry name" value="S_TKc"/>
    <property type="match status" value="1"/>
</dbReference>
<dbReference type="PANTHER" id="PTHR47989:SF62">
    <property type="entry name" value="OS05G0423500 PROTEIN"/>
    <property type="match status" value="1"/>
</dbReference>
<feature type="transmembrane region" description="Helical" evidence="8">
    <location>
        <begin position="52"/>
        <end position="72"/>
    </location>
</feature>
<dbReference type="InterPro" id="IPR017441">
    <property type="entry name" value="Protein_kinase_ATP_BS"/>
</dbReference>
<feature type="domain" description="Protein kinase" evidence="9">
    <location>
        <begin position="360"/>
        <end position="640"/>
    </location>
</feature>
<evidence type="ECO:0000259" key="9">
    <source>
        <dbReference type="PROSITE" id="PS50011"/>
    </source>
</evidence>
<evidence type="ECO:0000256" key="2">
    <source>
        <dbReference type="ARBA" id="ARBA00022679"/>
    </source>
</evidence>
<reference evidence="10 11" key="1">
    <citation type="submission" date="2024-03" db="EMBL/GenBank/DDBJ databases">
        <authorList>
            <consortium name="ELIXIR-Norway"/>
            <consortium name="Elixir Norway"/>
        </authorList>
    </citation>
    <scope>NUCLEOTIDE SEQUENCE [LARGE SCALE GENOMIC DNA]</scope>
</reference>
<dbReference type="PROSITE" id="PS00107">
    <property type="entry name" value="PROTEIN_KINASE_ATP"/>
    <property type="match status" value="1"/>
</dbReference>
<dbReference type="Gene3D" id="1.10.510.10">
    <property type="entry name" value="Transferase(Phosphotransferase) domain 1"/>
    <property type="match status" value="1"/>
</dbReference>
<dbReference type="Pfam" id="PF19160">
    <property type="entry name" value="SPARK"/>
    <property type="match status" value="1"/>
</dbReference>
<proteinExistence type="predicted"/>
<keyword evidence="8" id="KW-0472">Membrane</keyword>
<evidence type="ECO:0000256" key="8">
    <source>
        <dbReference type="SAM" id="Phobius"/>
    </source>
</evidence>
<dbReference type="InterPro" id="IPR000719">
    <property type="entry name" value="Prot_kinase_dom"/>
</dbReference>
<keyword evidence="5 6" id="KW-0067">ATP-binding</keyword>
<feature type="compositionally biased region" description="Polar residues" evidence="7">
    <location>
        <begin position="675"/>
        <end position="686"/>
    </location>
</feature>
<feature type="transmembrane region" description="Helical" evidence="8">
    <location>
        <begin position="291"/>
        <end position="314"/>
    </location>
</feature>
<evidence type="ECO:0000256" key="3">
    <source>
        <dbReference type="ARBA" id="ARBA00022741"/>
    </source>
</evidence>
<dbReference type="CDD" id="cd14066">
    <property type="entry name" value="STKc_IRAK"/>
    <property type="match status" value="1"/>
</dbReference>
<evidence type="ECO:0000256" key="5">
    <source>
        <dbReference type="ARBA" id="ARBA00022840"/>
    </source>
</evidence>
<dbReference type="InterPro" id="IPR043891">
    <property type="entry name" value="SPARK"/>
</dbReference>
<keyword evidence="8" id="KW-0812">Transmembrane</keyword>
<keyword evidence="11" id="KW-1185">Reference proteome</keyword>
<dbReference type="Pfam" id="PF07714">
    <property type="entry name" value="PK_Tyr_Ser-Thr"/>
    <property type="match status" value="1"/>
</dbReference>
<dbReference type="EMBL" id="OZ023703">
    <property type="protein sequence ID" value="CAK9870527.1"/>
    <property type="molecule type" value="Genomic_DNA"/>
</dbReference>
<dbReference type="PROSITE" id="PS50011">
    <property type="entry name" value="PROTEIN_KINASE_DOM"/>
    <property type="match status" value="1"/>
</dbReference>
<feature type="region of interest" description="Disordered" evidence="7">
    <location>
        <begin position="659"/>
        <end position="686"/>
    </location>
</feature>
<keyword evidence="3 6" id="KW-0547">Nucleotide-binding</keyword>
<evidence type="ECO:0000256" key="1">
    <source>
        <dbReference type="ARBA" id="ARBA00022527"/>
    </source>
</evidence>
<evidence type="ECO:0000313" key="10">
    <source>
        <dbReference type="EMBL" id="CAK9870527.1"/>
    </source>
</evidence>
<dbReference type="Gene3D" id="3.30.200.20">
    <property type="entry name" value="Phosphorylase Kinase, domain 1"/>
    <property type="match status" value="1"/>
</dbReference>
<gene>
    <name evidence="10" type="ORF">CSSPJE1EN2_LOCUS13195</name>
</gene>
<dbReference type="InterPro" id="IPR011009">
    <property type="entry name" value="Kinase-like_dom_sf"/>
</dbReference>
<dbReference type="SUPFAM" id="SSF56112">
    <property type="entry name" value="Protein kinase-like (PK-like)"/>
    <property type="match status" value="1"/>
</dbReference>
<evidence type="ECO:0000256" key="6">
    <source>
        <dbReference type="PROSITE-ProRule" id="PRU10141"/>
    </source>
</evidence>
<organism evidence="10 11">
    <name type="scientific">Sphagnum jensenii</name>
    <dbReference type="NCBI Taxonomy" id="128206"/>
    <lineage>
        <taxon>Eukaryota</taxon>
        <taxon>Viridiplantae</taxon>
        <taxon>Streptophyta</taxon>
        <taxon>Embryophyta</taxon>
        <taxon>Bryophyta</taxon>
        <taxon>Sphagnophytina</taxon>
        <taxon>Sphagnopsida</taxon>
        <taxon>Sphagnales</taxon>
        <taxon>Sphagnaceae</taxon>
        <taxon>Sphagnum</taxon>
    </lineage>
</organism>
<dbReference type="PANTHER" id="PTHR47989">
    <property type="entry name" value="OS01G0750732 PROTEIN"/>
    <property type="match status" value="1"/>
</dbReference>
<keyword evidence="8" id="KW-1133">Transmembrane helix</keyword>
<dbReference type="InterPro" id="IPR008271">
    <property type="entry name" value="Ser/Thr_kinase_AS"/>
</dbReference>
<dbReference type="PROSITE" id="PS00108">
    <property type="entry name" value="PROTEIN_KINASE_ST"/>
    <property type="match status" value="1"/>
</dbReference>
<keyword evidence="1" id="KW-0723">Serine/threonine-protein kinase</keyword>
<evidence type="ECO:0000256" key="4">
    <source>
        <dbReference type="ARBA" id="ARBA00022777"/>
    </source>
</evidence>
<keyword evidence="4" id="KW-0418">Kinase</keyword>
<feature type="binding site" evidence="6">
    <location>
        <position position="388"/>
    </location>
    <ligand>
        <name>ATP</name>
        <dbReference type="ChEBI" id="CHEBI:30616"/>
    </ligand>
</feature>
<keyword evidence="2" id="KW-0808">Transferase</keyword>
<dbReference type="InterPro" id="IPR001245">
    <property type="entry name" value="Ser-Thr/Tyr_kinase_cat_dom"/>
</dbReference>
<name>A0ABP1B5U4_9BRYO</name>
<evidence type="ECO:0000256" key="7">
    <source>
        <dbReference type="SAM" id="MobiDB-lite"/>
    </source>
</evidence>
<accession>A0ABP1B5U4</accession>
<evidence type="ECO:0000313" key="11">
    <source>
        <dbReference type="Proteomes" id="UP001497522"/>
    </source>
</evidence>